<reference evidence="2 3" key="1">
    <citation type="journal article" date="2012" name="Genome Biol.">
        <title>Genome and low-iron response of an oceanic diatom adapted to chronic iron limitation.</title>
        <authorList>
            <person name="Lommer M."/>
            <person name="Specht M."/>
            <person name="Roy A.S."/>
            <person name="Kraemer L."/>
            <person name="Andreson R."/>
            <person name="Gutowska M.A."/>
            <person name="Wolf J."/>
            <person name="Bergner S.V."/>
            <person name="Schilhabel M.B."/>
            <person name="Klostermeier U.C."/>
            <person name="Beiko R.G."/>
            <person name="Rosenstiel P."/>
            <person name="Hippler M."/>
            <person name="Laroche J."/>
        </authorList>
    </citation>
    <scope>NUCLEOTIDE SEQUENCE [LARGE SCALE GENOMIC DNA]</scope>
    <source>
        <strain evidence="2 3">CCMP1005</strain>
    </source>
</reference>
<evidence type="ECO:0000313" key="2">
    <source>
        <dbReference type="EMBL" id="EJK69973.1"/>
    </source>
</evidence>
<sequence length="129" mass="13645">MNTTNDVASLRKIILGCMRNARDAALIATREQSDMGAPISQQGEYRGRYDDEFHNRGSNAAGSPTRQSSGTMGLAHQAYSAESSERRRSANPGGGYRGSSIDTESSADDEQGLASPVAVPEAPLIDLLG</sequence>
<feature type="region of interest" description="Disordered" evidence="1">
    <location>
        <begin position="28"/>
        <end position="129"/>
    </location>
</feature>
<organism evidence="2 3">
    <name type="scientific">Thalassiosira oceanica</name>
    <name type="common">Marine diatom</name>
    <dbReference type="NCBI Taxonomy" id="159749"/>
    <lineage>
        <taxon>Eukaryota</taxon>
        <taxon>Sar</taxon>
        <taxon>Stramenopiles</taxon>
        <taxon>Ochrophyta</taxon>
        <taxon>Bacillariophyta</taxon>
        <taxon>Coscinodiscophyceae</taxon>
        <taxon>Thalassiosirophycidae</taxon>
        <taxon>Thalassiosirales</taxon>
        <taxon>Thalassiosiraceae</taxon>
        <taxon>Thalassiosira</taxon>
    </lineage>
</organism>
<proteinExistence type="predicted"/>
<feature type="compositionally biased region" description="Basic and acidic residues" evidence="1">
    <location>
        <begin position="45"/>
        <end position="55"/>
    </location>
</feature>
<gene>
    <name evidence="2" type="ORF">THAOC_08712</name>
</gene>
<comment type="caution">
    <text evidence="2">The sequence shown here is derived from an EMBL/GenBank/DDBJ whole genome shotgun (WGS) entry which is preliminary data.</text>
</comment>
<dbReference type="AlphaFoldDB" id="K0SU93"/>
<evidence type="ECO:0000313" key="3">
    <source>
        <dbReference type="Proteomes" id="UP000266841"/>
    </source>
</evidence>
<feature type="compositionally biased region" description="Polar residues" evidence="1">
    <location>
        <begin position="56"/>
        <end position="71"/>
    </location>
</feature>
<evidence type="ECO:0000256" key="1">
    <source>
        <dbReference type="SAM" id="MobiDB-lite"/>
    </source>
</evidence>
<keyword evidence="3" id="KW-1185">Reference proteome</keyword>
<protein>
    <submittedName>
        <fullName evidence="2">Uncharacterized protein</fullName>
    </submittedName>
</protein>
<name>K0SU93_THAOC</name>
<accession>K0SU93</accession>
<dbReference type="EMBL" id="AGNL01009269">
    <property type="protein sequence ID" value="EJK69973.1"/>
    <property type="molecule type" value="Genomic_DNA"/>
</dbReference>
<dbReference type="Proteomes" id="UP000266841">
    <property type="component" value="Unassembled WGS sequence"/>
</dbReference>